<dbReference type="SUPFAM" id="SSF55021">
    <property type="entry name" value="ACT-like"/>
    <property type="match status" value="2"/>
</dbReference>
<reference evidence="2 3" key="1">
    <citation type="submission" date="2021-10" db="EMBL/GenBank/DDBJ databases">
        <title>Anaerobic single-cell dispensing facilitates the cultivation of human gut bacteria.</title>
        <authorList>
            <person name="Afrizal A."/>
        </authorList>
    </citation>
    <scope>NUCLEOTIDE SEQUENCE [LARGE SCALE GENOMIC DNA]</scope>
    <source>
        <strain evidence="2 3">CLA-AA-H232</strain>
    </source>
</reference>
<evidence type="ECO:0000259" key="1">
    <source>
        <dbReference type="Pfam" id="PF13840"/>
    </source>
</evidence>
<evidence type="ECO:0000313" key="2">
    <source>
        <dbReference type="EMBL" id="MCC2209962.1"/>
    </source>
</evidence>
<dbReference type="Gene3D" id="3.30.2130.10">
    <property type="entry name" value="VC0802-like"/>
    <property type="match status" value="1"/>
</dbReference>
<dbReference type="PANTHER" id="PTHR31131">
    <property type="entry name" value="CHROMOSOME 1, WHOLE GENOME SHOTGUN SEQUENCE"/>
    <property type="match status" value="1"/>
</dbReference>
<feature type="domain" description="CASTOR ACT" evidence="1">
    <location>
        <begin position="53"/>
        <end position="115"/>
    </location>
</feature>
<dbReference type="RefSeq" id="WP_308455998.1">
    <property type="nucleotide sequence ID" value="NZ_JAJEQM010000003.1"/>
</dbReference>
<dbReference type="EMBL" id="JAJEQM010000003">
    <property type="protein sequence ID" value="MCC2209962.1"/>
    <property type="molecule type" value="Genomic_DNA"/>
</dbReference>
<accession>A0AAE3J8W8</accession>
<evidence type="ECO:0000313" key="3">
    <source>
        <dbReference type="Proteomes" id="UP001198242"/>
    </source>
</evidence>
<sequence length="123" mass="13883">MDIKVIDKEFAVCKINDVTEVNFNDEFCFVGKTDEELSLVCSSEFVPKNTIVCDSGWRAFRIEGILDFSLTGILARAADILANAKIPIFAVSTYNTDYILIKNEFFRKALDVLKENNYVIKVG</sequence>
<dbReference type="AlphaFoldDB" id="A0AAE3J8W8"/>
<dbReference type="InterPro" id="IPR027795">
    <property type="entry name" value="CASTOR_ACT_dom"/>
</dbReference>
<gene>
    <name evidence="2" type="ORF">LKE05_04015</name>
</gene>
<proteinExistence type="predicted"/>
<organism evidence="2 3">
    <name type="scientific">Hominilimicola fabiformis</name>
    <dbReference type="NCBI Taxonomy" id="2885356"/>
    <lineage>
        <taxon>Bacteria</taxon>
        <taxon>Bacillati</taxon>
        <taxon>Bacillota</taxon>
        <taxon>Clostridia</taxon>
        <taxon>Eubacteriales</taxon>
        <taxon>Oscillospiraceae</taxon>
        <taxon>Hominilimicola</taxon>
    </lineage>
</organism>
<dbReference type="Pfam" id="PF13840">
    <property type="entry name" value="ACT_7"/>
    <property type="match status" value="1"/>
</dbReference>
<dbReference type="PANTHER" id="PTHR31131:SF6">
    <property type="entry name" value="CASTOR ACT DOMAIN-CONTAINING PROTEIN"/>
    <property type="match status" value="1"/>
</dbReference>
<comment type="caution">
    <text evidence="2">The sequence shown here is derived from an EMBL/GenBank/DDBJ whole genome shotgun (WGS) entry which is preliminary data.</text>
</comment>
<name>A0AAE3J8W8_9FIRM</name>
<dbReference type="InterPro" id="IPR045865">
    <property type="entry name" value="ACT-like_dom_sf"/>
</dbReference>
<protein>
    <submittedName>
        <fullName evidence="2">ACT domain-containing protein</fullName>
    </submittedName>
</protein>
<dbReference type="InterPro" id="IPR016540">
    <property type="entry name" value="UCP008459"/>
</dbReference>
<dbReference type="InterPro" id="IPR051719">
    <property type="entry name" value="CASTOR_mTORC1"/>
</dbReference>
<keyword evidence="3" id="KW-1185">Reference proteome</keyword>
<dbReference type="Proteomes" id="UP001198242">
    <property type="component" value="Unassembled WGS sequence"/>
</dbReference>
<dbReference type="PIRSF" id="PIRSF008459">
    <property type="entry name" value="UCP008459"/>
    <property type="match status" value="1"/>
</dbReference>